<gene>
    <name evidence="1" type="ORF">ACFQ4B_06740</name>
</gene>
<sequence length="696" mass="78776">MKRYVIVSSDQSKQAEIVEDQNVIKLKLRSAWEQSPHFTGDLDEMLSYSVGRPWHTNCTRLADLHIAADSESIRIQGRLEALGVTLVLAFNGHQVLTLKVQWANLTEQALQEAAVGLLLPMERRSKEMVTIPHMIYNNNPSSDPDRVVPRLGVGPGKGFICEEHRLPIPSVNVEWGNEYGKQRYLSLYSMPAYVEASDGTVHYGSLGVIQEDLRLVIAAMSGVLMFNGDKDIVYVGKNKTKPYDGGYLDFAPGFILEKEYALDWGEVDHPGRAFRKVVHTGLQLFDPIGEMPISAEQMIELKTHALDDRWRTNEQGAAGYIKFTDSNSFGNVSKHPLHYMYGWTGQCLKLAWCDARLGFDHDQVERISRCVQAVNFYVDGSRTDVSGVRHSSYRLMEGVWDDFSWNQQPVMSSRAYGETAADLADIILLFKEHGREVPAAWVEALKEMSDFIAGGTLPSGIIPAAWHMDGSPVDEMITAAGLPCLIAIVKACLVTGDTEYLEQAEAMMQTYYDLHARTFERPFARSTLDAKCEDKEAGMYFFLAAYELWAMTGKEHYEEWAELSADWLLTYVYLWNPAYDKGSKFREEGFSAVGWPGVSVQNHHLDVFFPTYEFHRFGQRSGKPMYERLGQMIFSAMGQGICREPGDWNFTVVGEQGEGFFQTNWNHRGHSNKWNPSWVIALVLQNALRFRQNGKR</sequence>
<evidence type="ECO:0008006" key="3">
    <source>
        <dbReference type="Google" id="ProtNLM"/>
    </source>
</evidence>
<organism evidence="1 2">
    <name type="scientific">Paenibacillus vulneris</name>
    <dbReference type="NCBI Taxonomy" id="1133364"/>
    <lineage>
        <taxon>Bacteria</taxon>
        <taxon>Bacillati</taxon>
        <taxon>Bacillota</taxon>
        <taxon>Bacilli</taxon>
        <taxon>Bacillales</taxon>
        <taxon>Paenibacillaceae</taxon>
        <taxon>Paenibacillus</taxon>
    </lineage>
</organism>
<evidence type="ECO:0000313" key="2">
    <source>
        <dbReference type="Proteomes" id="UP001597180"/>
    </source>
</evidence>
<accession>A0ABW3UFR6</accession>
<protein>
    <recommendedName>
        <fullName evidence="3">Cellulase Ig-like domain-containing protein</fullName>
    </recommendedName>
</protein>
<dbReference type="EMBL" id="JBHTLU010000012">
    <property type="protein sequence ID" value="MFD1219807.1"/>
    <property type="molecule type" value="Genomic_DNA"/>
</dbReference>
<dbReference type="SUPFAM" id="SSF48208">
    <property type="entry name" value="Six-hairpin glycosidases"/>
    <property type="match status" value="1"/>
</dbReference>
<comment type="caution">
    <text evidence="1">The sequence shown here is derived from an EMBL/GenBank/DDBJ whole genome shotgun (WGS) entry which is preliminary data.</text>
</comment>
<proteinExistence type="predicted"/>
<dbReference type="RefSeq" id="WP_345594606.1">
    <property type="nucleotide sequence ID" value="NZ_BAABJG010000055.1"/>
</dbReference>
<dbReference type="Proteomes" id="UP001597180">
    <property type="component" value="Unassembled WGS sequence"/>
</dbReference>
<reference evidence="2" key="1">
    <citation type="journal article" date="2019" name="Int. J. Syst. Evol. Microbiol.">
        <title>The Global Catalogue of Microorganisms (GCM) 10K type strain sequencing project: providing services to taxonomists for standard genome sequencing and annotation.</title>
        <authorList>
            <consortium name="The Broad Institute Genomics Platform"/>
            <consortium name="The Broad Institute Genome Sequencing Center for Infectious Disease"/>
            <person name="Wu L."/>
            <person name="Ma J."/>
        </authorList>
    </citation>
    <scope>NUCLEOTIDE SEQUENCE [LARGE SCALE GENOMIC DNA]</scope>
    <source>
        <strain evidence="2">CCUG 53270</strain>
    </source>
</reference>
<name>A0ABW3UFR6_9BACL</name>
<dbReference type="InterPro" id="IPR008928">
    <property type="entry name" value="6-hairpin_glycosidase_sf"/>
</dbReference>
<evidence type="ECO:0000313" key="1">
    <source>
        <dbReference type="EMBL" id="MFD1219807.1"/>
    </source>
</evidence>
<keyword evidence="2" id="KW-1185">Reference proteome</keyword>